<protein>
    <recommendedName>
        <fullName evidence="1">DUF4326 domain-containing protein</fullName>
    </recommendedName>
</protein>
<evidence type="ECO:0000259" key="1">
    <source>
        <dbReference type="Pfam" id="PF14216"/>
    </source>
</evidence>
<name>A0A829QQF3_9MYCO</name>
<reference evidence="2 3" key="1">
    <citation type="submission" date="2013-12" db="EMBL/GenBank/DDBJ databases">
        <authorList>
            <person name="Zelazny A."/>
            <person name="Olivier K."/>
            <person name="Holland S."/>
            <person name="Lenaerts A."/>
            <person name="Ordway D."/>
            <person name="DeGroote M.A."/>
            <person name="Parker T."/>
            <person name="Sizemore C."/>
            <person name="Tallon L.J."/>
            <person name="Sadzewicz L.K."/>
            <person name="Sengamalay N."/>
            <person name="Fraser C.M."/>
            <person name="Hine E."/>
            <person name="Shefchek K.A."/>
            <person name="Das S.P."/>
            <person name="Tettelin H."/>
        </authorList>
    </citation>
    <scope>NUCLEOTIDE SEQUENCE [LARGE SCALE GENOMIC DNA]</scope>
    <source>
        <strain evidence="2 3">1948</strain>
    </source>
</reference>
<dbReference type="InterPro" id="IPR025475">
    <property type="entry name" value="DUF4326"/>
</dbReference>
<evidence type="ECO:0000313" key="2">
    <source>
        <dbReference type="EMBL" id="EUA64977.1"/>
    </source>
</evidence>
<dbReference type="Pfam" id="PF14216">
    <property type="entry name" value="DUF4326"/>
    <property type="match status" value="1"/>
</dbReference>
<dbReference type="AlphaFoldDB" id="A0A829QQF3"/>
<accession>A0A829QQF3</accession>
<evidence type="ECO:0000313" key="3">
    <source>
        <dbReference type="Proteomes" id="UP000021210"/>
    </source>
</evidence>
<gene>
    <name evidence="2" type="ORF">I542_5155</name>
</gene>
<dbReference type="EMBL" id="JAOH01000002">
    <property type="protein sequence ID" value="EUA64977.1"/>
    <property type="molecule type" value="Genomic_DNA"/>
</dbReference>
<dbReference type="Proteomes" id="UP000021210">
    <property type="component" value="Unassembled WGS sequence"/>
</dbReference>
<proteinExistence type="predicted"/>
<feature type="domain" description="DUF4326" evidence="1">
    <location>
        <begin position="20"/>
        <end position="49"/>
    </location>
</feature>
<comment type="caution">
    <text evidence="2">The sequence shown here is derived from an EMBL/GenBank/DDBJ whole genome shotgun (WGS) entry which is preliminary data.</text>
</comment>
<organism evidence="2 3">
    <name type="scientific">Mycobacteroides abscessus 1948</name>
    <dbReference type="NCBI Taxonomy" id="1299323"/>
    <lineage>
        <taxon>Bacteria</taxon>
        <taxon>Bacillati</taxon>
        <taxon>Actinomycetota</taxon>
        <taxon>Actinomycetes</taxon>
        <taxon>Mycobacteriales</taxon>
        <taxon>Mycobacteriaceae</taxon>
        <taxon>Mycobacteroides</taxon>
        <taxon>Mycobacteroides abscessus</taxon>
    </lineage>
</organism>
<sequence length="53" mass="5819">MLQRAPVGDGGWGLDGESVFDTIRRELRGHDLACWCPLDQPCHADVLLEIANA</sequence>